<reference evidence="8" key="1">
    <citation type="journal article" date="2019" name="Int. J. Syst. Evol. Microbiol.">
        <title>The Global Catalogue of Microorganisms (GCM) 10K type strain sequencing project: providing services to taxonomists for standard genome sequencing and annotation.</title>
        <authorList>
            <consortium name="The Broad Institute Genomics Platform"/>
            <consortium name="The Broad Institute Genome Sequencing Center for Infectious Disease"/>
            <person name="Wu L."/>
            <person name="Ma J."/>
        </authorList>
    </citation>
    <scope>NUCLEOTIDE SEQUENCE [LARGE SCALE GENOMIC DNA]</scope>
    <source>
        <strain evidence="8">CGMCC 1.16619</strain>
    </source>
</reference>
<dbReference type="GO" id="GO:0052621">
    <property type="term" value="F:diguanylate cyclase activity"/>
    <property type="evidence" value="ECO:0007669"/>
    <property type="project" value="UniProtKB-EC"/>
</dbReference>
<comment type="caution">
    <text evidence="7">The sequence shown here is derived from an EMBL/GenBank/DDBJ whole genome shotgun (WGS) entry which is preliminary data.</text>
</comment>
<dbReference type="InterPro" id="IPR000160">
    <property type="entry name" value="GGDEF_dom"/>
</dbReference>
<accession>A0ABW0QN22</accession>
<evidence type="ECO:0000256" key="4">
    <source>
        <dbReference type="SAM" id="Phobius"/>
    </source>
</evidence>
<feature type="coiled-coil region" evidence="3">
    <location>
        <begin position="830"/>
        <end position="857"/>
    </location>
</feature>
<dbReference type="InterPro" id="IPR043128">
    <property type="entry name" value="Rev_trsase/Diguanyl_cyclase"/>
</dbReference>
<keyword evidence="4" id="KW-0812">Transmembrane</keyword>
<dbReference type="SUPFAM" id="SSF55073">
    <property type="entry name" value="Nucleotide cyclase"/>
    <property type="match status" value="1"/>
</dbReference>
<dbReference type="EC" id="2.7.7.65" evidence="1"/>
<dbReference type="Pfam" id="PF00990">
    <property type="entry name" value="GGDEF"/>
    <property type="match status" value="1"/>
</dbReference>
<dbReference type="EMBL" id="JBHSNF010000002">
    <property type="protein sequence ID" value="MFC5526183.1"/>
    <property type="molecule type" value="Genomic_DNA"/>
</dbReference>
<dbReference type="NCBIfam" id="TIGR00254">
    <property type="entry name" value="GGDEF"/>
    <property type="match status" value="1"/>
</dbReference>
<gene>
    <name evidence="7" type="ORF">ACFPPA_10560</name>
</gene>
<feature type="domain" description="GGDEF" evidence="6">
    <location>
        <begin position="883"/>
        <end position="1014"/>
    </location>
</feature>
<evidence type="ECO:0000256" key="2">
    <source>
        <dbReference type="ARBA" id="ARBA00034247"/>
    </source>
</evidence>
<dbReference type="PROSITE" id="PS50887">
    <property type="entry name" value="GGDEF"/>
    <property type="match status" value="1"/>
</dbReference>
<keyword evidence="7" id="KW-0548">Nucleotidyltransferase</keyword>
<dbReference type="SMART" id="SM00267">
    <property type="entry name" value="GGDEF"/>
    <property type="match status" value="1"/>
</dbReference>
<dbReference type="Gene3D" id="2.60.40.10">
    <property type="entry name" value="Immunoglobulins"/>
    <property type="match status" value="1"/>
</dbReference>
<dbReference type="Pfam" id="PF07494">
    <property type="entry name" value="Reg_prop"/>
    <property type="match status" value="3"/>
</dbReference>
<keyword evidence="8" id="KW-1185">Reference proteome</keyword>
<dbReference type="RefSeq" id="WP_377319726.1">
    <property type="nucleotide sequence ID" value="NZ_JBHSNF010000002.1"/>
</dbReference>
<keyword evidence="4" id="KW-1133">Transmembrane helix</keyword>
<evidence type="ECO:0000256" key="1">
    <source>
        <dbReference type="ARBA" id="ARBA00012528"/>
    </source>
</evidence>
<protein>
    <recommendedName>
        <fullName evidence="1">diguanylate cyclase</fullName>
        <ecNumber evidence="1">2.7.7.65</ecNumber>
    </recommendedName>
</protein>
<dbReference type="InterPro" id="IPR015943">
    <property type="entry name" value="WD40/YVTN_repeat-like_dom_sf"/>
</dbReference>
<keyword evidence="4" id="KW-0472">Membrane</keyword>
<sequence>MNTRRRGMGCFWPSLAGLLLLLFRIGASHAATDTAWTPFEAPWFDKVSSSEGLPPSIITALAQDRQGLLWVGTMVGLARYDGYRTQVFDTRGGEGKGLPDAYVRSLLALPDGGLLIGTNALGLARFDPATARFRTYPTGPTGTSDRKIYALADDHAGGVWIATDQGLDHLDLRSNTIRQLKTGADTAPRNFSVMQDRAGNLWLGNDNGLFVRHAGTSAFVRPEHPAGSVATVLTNQIWAIREDRAGRLWAGSGQAGAVYRDPDGEWHTLPGFSGYQRGAQQATVRAFLDVAPDTMWIATDGAGVLTYAPGDARVQRIDHDAAMDSSLPGDSVRALLQDRSANIWVATDLGLAHTNPNARTAFSLLPSPLEPNALSDTSVRGIYVDSRGLIWLGLGSGRIDVIDLAAGRMRHLQLGGSQTHRDIQAFVEAADGSIWVGTQGLARIDPASMKIRSSVLPALENIPVLSLQRDGTRLLIGTYDGVYRYDIRSHVLDHIRHDPKDPTSLVSDTVRQIAHIGRTWWYSTTHGISIARNTRDRRGFRNLIRRGDDPSSLPQNYVNSVAQDGKGRLWVATFGGLGVLDPPASGQPLRFDSIGMAQGLGSDKVSSVLGDDLGHVWVGTSNGVSVIDGDTRAVRNLGPRDGLHIPSYLYAAAAARAPGGELLFGGLGGLTVIRPDWQPPRAAAVPLAVTNVAINDVELPFGKLPHAGGTIQLDQRSRNLRVNFSLLDYQAPKETSYSYRMDGLDEDWVDLPRGAPPSANYTNLPHGEYRLRLRARTHGMQPRTTETSLQLVVTPRWYETALSRIVAVLLLIALVVVLVHLRTLYLRRQATRLQRRIDEQTRDLRAANRRLDELAATDGLTGAYNRRRFLELAGQQHALGREGSICIALFDLDRFKQINDTYGHLAGDAVIRTTIEVVRQHCRQHDLVGRYGGEEFVLCLPDTSLPQATEIAERIRETLARTAVVQDGKTISVTVSIGVAALREGESIEQWLSRADTAMYEAKHQGRNRCVSAD</sequence>
<keyword evidence="5" id="KW-0732">Signal</keyword>
<feature type="chain" id="PRO_5045692608" description="diguanylate cyclase" evidence="5">
    <location>
        <begin position="31"/>
        <end position="1014"/>
    </location>
</feature>
<name>A0ABW0QN22_9GAMM</name>
<comment type="catalytic activity">
    <reaction evidence="2">
        <text>2 GTP = 3',3'-c-di-GMP + 2 diphosphate</text>
        <dbReference type="Rhea" id="RHEA:24898"/>
        <dbReference type="ChEBI" id="CHEBI:33019"/>
        <dbReference type="ChEBI" id="CHEBI:37565"/>
        <dbReference type="ChEBI" id="CHEBI:58805"/>
        <dbReference type="EC" id="2.7.7.65"/>
    </reaction>
</comment>
<evidence type="ECO:0000256" key="3">
    <source>
        <dbReference type="SAM" id="Coils"/>
    </source>
</evidence>
<dbReference type="InterPro" id="IPR011123">
    <property type="entry name" value="Y_Y_Y"/>
</dbReference>
<feature type="transmembrane region" description="Helical" evidence="4">
    <location>
        <begin position="805"/>
        <end position="826"/>
    </location>
</feature>
<dbReference type="PANTHER" id="PTHR45138:SF9">
    <property type="entry name" value="DIGUANYLATE CYCLASE DGCM-RELATED"/>
    <property type="match status" value="1"/>
</dbReference>
<proteinExistence type="predicted"/>
<dbReference type="Gene3D" id="2.130.10.10">
    <property type="entry name" value="YVTN repeat-like/Quinoprotein amine dehydrogenase"/>
    <property type="match status" value="2"/>
</dbReference>
<keyword evidence="3" id="KW-0175">Coiled coil</keyword>
<evidence type="ECO:0000256" key="5">
    <source>
        <dbReference type="SAM" id="SignalP"/>
    </source>
</evidence>
<dbReference type="Proteomes" id="UP001596114">
    <property type="component" value="Unassembled WGS sequence"/>
</dbReference>
<evidence type="ECO:0000259" key="6">
    <source>
        <dbReference type="PROSITE" id="PS50887"/>
    </source>
</evidence>
<dbReference type="Pfam" id="PF07495">
    <property type="entry name" value="Y_Y_Y"/>
    <property type="match status" value="1"/>
</dbReference>
<organism evidence="7 8">
    <name type="scientific">Rhodanobacter ginsengisoli</name>
    <dbReference type="NCBI Taxonomy" id="418646"/>
    <lineage>
        <taxon>Bacteria</taxon>
        <taxon>Pseudomonadati</taxon>
        <taxon>Pseudomonadota</taxon>
        <taxon>Gammaproteobacteria</taxon>
        <taxon>Lysobacterales</taxon>
        <taxon>Rhodanobacteraceae</taxon>
        <taxon>Rhodanobacter</taxon>
    </lineage>
</organism>
<dbReference type="InterPro" id="IPR011110">
    <property type="entry name" value="Reg_prop"/>
</dbReference>
<dbReference type="Gene3D" id="3.30.70.270">
    <property type="match status" value="1"/>
</dbReference>
<dbReference type="SUPFAM" id="SSF63829">
    <property type="entry name" value="Calcium-dependent phosphotriesterase"/>
    <property type="match status" value="3"/>
</dbReference>
<evidence type="ECO:0000313" key="7">
    <source>
        <dbReference type="EMBL" id="MFC5526183.1"/>
    </source>
</evidence>
<feature type="signal peptide" evidence="5">
    <location>
        <begin position="1"/>
        <end position="30"/>
    </location>
</feature>
<dbReference type="InterPro" id="IPR050469">
    <property type="entry name" value="Diguanylate_Cyclase"/>
</dbReference>
<dbReference type="InterPro" id="IPR013783">
    <property type="entry name" value="Ig-like_fold"/>
</dbReference>
<dbReference type="PANTHER" id="PTHR45138">
    <property type="entry name" value="REGULATORY COMPONENTS OF SENSORY TRANSDUCTION SYSTEM"/>
    <property type="match status" value="1"/>
</dbReference>
<dbReference type="CDD" id="cd01949">
    <property type="entry name" value="GGDEF"/>
    <property type="match status" value="1"/>
</dbReference>
<evidence type="ECO:0000313" key="8">
    <source>
        <dbReference type="Proteomes" id="UP001596114"/>
    </source>
</evidence>
<dbReference type="InterPro" id="IPR029787">
    <property type="entry name" value="Nucleotide_cyclase"/>
</dbReference>
<keyword evidence="7" id="KW-0808">Transferase</keyword>